<dbReference type="PANTHER" id="PTHR11804:SF84">
    <property type="entry name" value="SACCHAROLYSIN"/>
    <property type="match status" value="1"/>
</dbReference>
<sequence length="649" mass="71945">MHTPIALLAALSLAASSPGNPPAQPATTRAQVPDRYKWKLADLFPNDAAWARARADLASRLPGFDRHRGHLGDSARALADALSEMGALQNALERVYVYASARADEDTREPGPRAMRAEAERLAVEAQAALSWVRPAVLDLPPETVKRFLGEDPRLREWAFFLDDTLRWKPHTLPAGEERIVAKTGDLDGAGRDVHSVLLNADLPFPTVKLSTGAVRLDQAGYERSRTSPVAADREKVFHAYFGALKQYERTIGTALYAQVKAHLFERDVRRFDSSLAAALFRDNVPTAVYERLVADVNANLPTLHRYLKLRQRMLGLQRLRYEDLYVPLVKAVDRRYDVDQAVALTLDAVKPLGDAYVAKLRGGFQSGWTDFLPVTGKRAGAYSTGVYGVHPYQLLNFNGQWTDVSTLAHEAGHSMHTVLAFEKQPYATSNYATFVAEVASTLNENLLFRRAIGQAKDDGERLALLGNRLESLRTTLFRQTMFAEFELAIHQLAEKGEALTGEKMSALYLGLVRRYYGHDAGVCQVADLYGAEWTYIQHFFHYDFYVYQYATSLVASTAIARAIREDEAQGRTGARDRYLAMLAAGGSRYPVDLLREAGVDMTTPAPFAAAMEEMNATMDEMERLLKRTPGAAGRPAAPARPARPANGR</sequence>
<dbReference type="GO" id="GO:0046872">
    <property type="term" value="F:metal ion binding"/>
    <property type="evidence" value="ECO:0007669"/>
    <property type="project" value="UniProtKB-UniRule"/>
</dbReference>
<dbReference type="Proteomes" id="UP000007089">
    <property type="component" value="Chromosome"/>
</dbReference>
<dbReference type="KEGG" id="acp:A2cp1_1902"/>
<evidence type="ECO:0000256" key="5">
    <source>
        <dbReference type="ARBA" id="ARBA00023049"/>
    </source>
</evidence>
<keyword evidence="1 6" id="KW-0645">Protease</keyword>
<dbReference type="RefSeq" id="WP_012633160.1">
    <property type="nucleotide sequence ID" value="NC_011891.1"/>
</dbReference>
<keyword evidence="3 6" id="KW-0378">Hydrolase</keyword>
<evidence type="ECO:0000256" key="7">
    <source>
        <dbReference type="SAM" id="MobiDB-lite"/>
    </source>
</evidence>
<feature type="region of interest" description="Disordered" evidence="7">
    <location>
        <begin position="628"/>
        <end position="649"/>
    </location>
</feature>
<evidence type="ECO:0000313" key="11">
    <source>
        <dbReference type="Proteomes" id="UP000007089"/>
    </source>
</evidence>
<dbReference type="GO" id="GO:0006508">
    <property type="term" value="P:proteolysis"/>
    <property type="evidence" value="ECO:0007669"/>
    <property type="project" value="UniProtKB-KW"/>
</dbReference>
<evidence type="ECO:0000256" key="6">
    <source>
        <dbReference type="RuleBase" id="RU368091"/>
    </source>
</evidence>
<dbReference type="Pfam" id="PF01432">
    <property type="entry name" value="Peptidase_M3"/>
    <property type="match status" value="1"/>
</dbReference>
<comment type="function">
    <text evidence="6">Has oligopeptidase activity and degrades a variety of small bioactive peptides.</text>
</comment>
<dbReference type="Gene3D" id="1.10.1370.20">
    <property type="entry name" value="Oligoendopeptidase f, C-terminal domain"/>
    <property type="match status" value="1"/>
</dbReference>
<evidence type="ECO:0000256" key="3">
    <source>
        <dbReference type="ARBA" id="ARBA00022801"/>
    </source>
</evidence>
<dbReference type="InterPro" id="IPR045090">
    <property type="entry name" value="Pept_M3A_M3B"/>
</dbReference>
<keyword evidence="2 6" id="KW-0479">Metal-binding</keyword>
<dbReference type="CDD" id="cd09608">
    <property type="entry name" value="M3B_PepF"/>
    <property type="match status" value="1"/>
</dbReference>
<dbReference type="NCBIfam" id="TIGR00181">
    <property type="entry name" value="pepF"/>
    <property type="match status" value="1"/>
</dbReference>
<dbReference type="Gene3D" id="1.20.140.70">
    <property type="entry name" value="Oligopeptidase f, N-terminal domain"/>
    <property type="match status" value="1"/>
</dbReference>
<keyword evidence="11" id="KW-1185">Reference proteome</keyword>
<proteinExistence type="inferred from homology"/>
<accession>B8J754</accession>
<comment type="similarity">
    <text evidence="6">Belongs to the peptidase M3B family.</text>
</comment>
<dbReference type="Pfam" id="PF08439">
    <property type="entry name" value="Peptidase_M3_N"/>
    <property type="match status" value="1"/>
</dbReference>
<comment type="cofactor">
    <cofactor evidence="6">
        <name>Zn(2+)</name>
        <dbReference type="ChEBI" id="CHEBI:29105"/>
    </cofactor>
    <text evidence="6">Binds 1 zinc ion.</text>
</comment>
<name>B8J754_ANAD2</name>
<evidence type="ECO:0000259" key="9">
    <source>
        <dbReference type="Pfam" id="PF08439"/>
    </source>
</evidence>
<dbReference type="HOGENOM" id="CLU_021290_2_0_7"/>
<evidence type="ECO:0000313" key="10">
    <source>
        <dbReference type="EMBL" id="ACL65244.1"/>
    </source>
</evidence>
<dbReference type="PANTHER" id="PTHR11804">
    <property type="entry name" value="PROTEASE M3 THIMET OLIGOPEPTIDASE-RELATED"/>
    <property type="match status" value="1"/>
</dbReference>
<feature type="domain" description="Peptidase M3A/M3B catalytic" evidence="8">
    <location>
        <begin position="229"/>
        <end position="613"/>
    </location>
</feature>
<gene>
    <name evidence="10" type="ordered locus">A2cp1_1902</name>
</gene>
<protein>
    <recommendedName>
        <fullName evidence="6">Oligopeptidase F</fullName>
        <ecNumber evidence="6">3.4.24.-</ecNumber>
    </recommendedName>
</protein>
<evidence type="ECO:0000256" key="2">
    <source>
        <dbReference type="ARBA" id="ARBA00022723"/>
    </source>
</evidence>
<reference evidence="10" key="1">
    <citation type="submission" date="2009-01" db="EMBL/GenBank/DDBJ databases">
        <title>Complete sequence of Anaeromyxobacter dehalogenans 2CP-1.</title>
        <authorList>
            <consortium name="US DOE Joint Genome Institute"/>
            <person name="Lucas S."/>
            <person name="Copeland A."/>
            <person name="Lapidus A."/>
            <person name="Glavina del Rio T."/>
            <person name="Dalin E."/>
            <person name="Tice H."/>
            <person name="Bruce D."/>
            <person name="Goodwin L."/>
            <person name="Pitluck S."/>
            <person name="Saunders E."/>
            <person name="Brettin T."/>
            <person name="Detter J.C."/>
            <person name="Han C."/>
            <person name="Larimer F."/>
            <person name="Land M."/>
            <person name="Hauser L."/>
            <person name="Kyrpides N."/>
            <person name="Ovchinnikova G."/>
            <person name="Beliaev A.S."/>
            <person name="Richardson P."/>
        </authorList>
    </citation>
    <scope>NUCLEOTIDE SEQUENCE</scope>
    <source>
        <strain evidence="10">2CP-1</strain>
    </source>
</reference>
<dbReference type="EC" id="3.4.24.-" evidence="6"/>
<evidence type="ECO:0000256" key="4">
    <source>
        <dbReference type="ARBA" id="ARBA00022833"/>
    </source>
</evidence>
<dbReference type="GO" id="GO:0006518">
    <property type="term" value="P:peptide metabolic process"/>
    <property type="evidence" value="ECO:0007669"/>
    <property type="project" value="TreeGrafter"/>
</dbReference>
<dbReference type="AlphaFoldDB" id="B8J754"/>
<dbReference type="InterPro" id="IPR004438">
    <property type="entry name" value="Peptidase_M3B"/>
</dbReference>
<keyword evidence="4 6" id="KW-0862">Zinc</keyword>
<dbReference type="GO" id="GO:0004222">
    <property type="term" value="F:metalloendopeptidase activity"/>
    <property type="evidence" value="ECO:0007669"/>
    <property type="project" value="UniProtKB-UniRule"/>
</dbReference>
<dbReference type="SUPFAM" id="SSF55486">
    <property type="entry name" value="Metalloproteases ('zincins'), catalytic domain"/>
    <property type="match status" value="1"/>
</dbReference>
<dbReference type="InterPro" id="IPR042088">
    <property type="entry name" value="OligoPept_F_C"/>
</dbReference>
<feature type="domain" description="Oligopeptidase F N-terminal" evidence="9">
    <location>
        <begin position="138"/>
        <end position="205"/>
    </location>
</feature>
<dbReference type="InterPro" id="IPR013647">
    <property type="entry name" value="OligopepF_N_dom"/>
</dbReference>
<organism evidence="10 11">
    <name type="scientific">Anaeromyxobacter dehalogenans (strain ATCC BAA-258 / DSM 21875 / 2CP-1)</name>
    <dbReference type="NCBI Taxonomy" id="455488"/>
    <lineage>
        <taxon>Bacteria</taxon>
        <taxon>Pseudomonadati</taxon>
        <taxon>Myxococcota</taxon>
        <taxon>Myxococcia</taxon>
        <taxon>Myxococcales</taxon>
        <taxon>Cystobacterineae</taxon>
        <taxon>Anaeromyxobacteraceae</taxon>
        <taxon>Anaeromyxobacter</taxon>
    </lineage>
</organism>
<dbReference type="EMBL" id="CP001359">
    <property type="protein sequence ID" value="ACL65244.1"/>
    <property type="molecule type" value="Genomic_DNA"/>
</dbReference>
<evidence type="ECO:0000256" key="1">
    <source>
        <dbReference type="ARBA" id="ARBA00022670"/>
    </source>
</evidence>
<dbReference type="InterPro" id="IPR001567">
    <property type="entry name" value="Pept_M3A_M3B_dom"/>
</dbReference>
<keyword evidence="5 6" id="KW-0482">Metalloprotease</keyword>
<evidence type="ECO:0000259" key="8">
    <source>
        <dbReference type="Pfam" id="PF01432"/>
    </source>
</evidence>